<keyword evidence="4 9" id="KW-0808">Transferase</keyword>
<keyword evidence="10" id="KW-1185">Reference proteome</keyword>
<dbReference type="InterPro" id="IPR003594">
    <property type="entry name" value="HATPase_dom"/>
</dbReference>
<dbReference type="OrthoDB" id="1677679at2"/>
<name>A0A348AQT3_9FIRM</name>
<evidence type="ECO:0000256" key="3">
    <source>
        <dbReference type="ARBA" id="ARBA00022553"/>
    </source>
</evidence>
<dbReference type="KEGG" id="mana:MAMMFC1_04148"/>
<dbReference type="GO" id="GO:0042802">
    <property type="term" value="F:identical protein binding"/>
    <property type="evidence" value="ECO:0007669"/>
    <property type="project" value="TreeGrafter"/>
</dbReference>
<keyword evidence="7" id="KW-1133">Transmembrane helix</keyword>
<dbReference type="Pfam" id="PF14689">
    <property type="entry name" value="SPOB_a"/>
    <property type="match status" value="1"/>
</dbReference>
<keyword evidence="5" id="KW-0418">Kinase</keyword>
<dbReference type="PROSITE" id="PS50109">
    <property type="entry name" value="HIS_KIN"/>
    <property type="match status" value="1"/>
</dbReference>
<dbReference type="InterPro" id="IPR004358">
    <property type="entry name" value="Sig_transdc_His_kin-like_C"/>
</dbReference>
<dbReference type="Gene3D" id="1.10.287.130">
    <property type="match status" value="1"/>
</dbReference>
<dbReference type="Gene3D" id="3.30.565.10">
    <property type="entry name" value="Histidine kinase-like ATPase, C-terminal domain"/>
    <property type="match status" value="1"/>
</dbReference>
<reference evidence="9 10" key="1">
    <citation type="journal article" date="2018" name="Int. J. Syst. Evol. Microbiol.">
        <title>Methylomusa anaerophila gen. nov., sp. nov., an anaerobic methanol-utilizing bacterium isolated from a microbial fuel cell.</title>
        <authorList>
            <person name="Amano N."/>
            <person name="Yamamuro A."/>
            <person name="Miyahara M."/>
            <person name="Kouzuma A."/>
            <person name="Abe T."/>
            <person name="Watanabe K."/>
        </authorList>
    </citation>
    <scope>NUCLEOTIDE SEQUENCE [LARGE SCALE GENOMIC DNA]</scope>
    <source>
        <strain evidence="9 10">MMFC1</strain>
    </source>
</reference>
<keyword evidence="7" id="KW-0472">Membrane</keyword>
<dbReference type="GO" id="GO:0000155">
    <property type="term" value="F:phosphorelay sensor kinase activity"/>
    <property type="evidence" value="ECO:0007669"/>
    <property type="project" value="InterPro"/>
</dbReference>
<feature type="domain" description="Histidine kinase" evidence="8">
    <location>
        <begin position="311"/>
        <end position="440"/>
    </location>
</feature>
<evidence type="ECO:0000256" key="2">
    <source>
        <dbReference type="ARBA" id="ARBA00012438"/>
    </source>
</evidence>
<dbReference type="RefSeq" id="WP_126310252.1">
    <property type="nucleotide sequence ID" value="NZ_AP018449.1"/>
</dbReference>
<feature type="transmembrane region" description="Helical" evidence="7">
    <location>
        <begin position="90"/>
        <end position="114"/>
    </location>
</feature>
<evidence type="ECO:0000313" key="10">
    <source>
        <dbReference type="Proteomes" id="UP000276437"/>
    </source>
</evidence>
<keyword evidence="7" id="KW-0812">Transmembrane</keyword>
<organism evidence="9 10">
    <name type="scientific">Methylomusa anaerophila</name>
    <dbReference type="NCBI Taxonomy" id="1930071"/>
    <lineage>
        <taxon>Bacteria</taxon>
        <taxon>Bacillati</taxon>
        <taxon>Bacillota</taxon>
        <taxon>Negativicutes</taxon>
        <taxon>Selenomonadales</taxon>
        <taxon>Sporomusaceae</taxon>
        <taxon>Methylomusa</taxon>
    </lineage>
</organism>
<dbReference type="SMART" id="SM00387">
    <property type="entry name" value="HATPase_c"/>
    <property type="match status" value="1"/>
</dbReference>
<evidence type="ECO:0000256" key="5">
    <source>
        <dbReference type="ARBA" id="ARBA00022777"/>
    </source>
</evidence>
<dbReference type="InterPro" id="IPR036890">
    <property type="entry name" value="HATPase_C_sf"/>
</dbReference>
<feature type="transmembrane region" description="Helical" evidence="7">
    <location>
        <begin position="167"/>
        <end position="188"/>
    </location>
</feature>
<dbReference type="SUPFAM" id="SSF55890">
    <property type="entry name" value="Sporulation response regulatory protein Spo0B"/>
    <property type="match status" value="1"/>
</dbReference>
<dbReference type="InterPro" id="IPR005467">
    <property type="entry name" value="His_kinase_dom"/>
</dbReference>
<dbReference type="EMBL" id="AP018449">
    <property type="protein sequence ID" value="BBB93431.1"/>
    <property type="molecule type" value="Genomic_DNA"/>
</dbReference>
<accession>A0A348AQT3</accession>
<feature type="transmembrane region" description="Helical" evidence="7">
    <location>
        <begin position="61"/>
        <end position="78"/>
    </location>
</feature>
<gene>
    <name evidence="9" type="primary">citS_1</name>
    <name evidence="9" type="ORF">MAMMFC1_04148</name>
</gene>
<dbReference type="PANTHER" id="PTHR40448:SF1">
    <property type="entry name" value="TWO-COMPONENT SENSOR HISTIDINE KINASE"/>
    <property type="match status" value="1"/>
</dbReference>
<feature type="transmembrane region" description="Helical" evidence="7">
    <location>
        <begin position="6"/>
        <end position="25"/>
    </location>
</feature>
<evidence type="ECO:0000256" key="6">
    <source>
        <dbReference type="ARBA" id="ARBA00023012"/>
    </source>
</evidence>
<evidence type="ECO:0000256" key="7">
    <source>
        <dbReference type="SAM" id="Phobius"/>
    </source>
</evidence>
<proteinExistence type="predicted"/>
<keyword evidence="3" id="KW-0597">Phosphoprotein</keyword>
<dbReference type="InterPro" id="IPR039506">
    <property type="entry name" value="SPOB_a"/>
</dbReference>
<dbReference type="Pfam" id="PF02518">
    <property type="entry name" value="HATPase_c"/>
    <property type="match status" value="1"/>
</dbReference>
<dbReference type="AlphaFoldDB" id="A0A348AQT3"/>
<dbReference type="Proteomes" id="UP000276437">
    <property type="component" value="Chromosome"/>
</dbReference>
<dbReference type="SUPFAM" id="SSF55874">
    <property type="entry name" value="ATPase domain of HSP90 chaperone/DNA topoisomerase II/histidine kinase"/>
    <property type="match status" value="1"/>
</dbReference>
<sequence>MPEITFKVILFVSLPEAMLCAYLSLSLLGLSPGFRQILQVGCLQALFDIFLFQVAGKVISIPFGVHTIVQVAAFSVIIHRVMRIPYKSSCLAVLLGISIYLCIEALVTPLFSFITGYSITVDFSNWWLWMTYFASKVIFTLLIILLLRRFNFRITDGWEAVGSNRFLWLAGLLFTQSLVVALFCWRYFLHYKEVFSSSYFYFYFAVVNIILPIITIIVIRQFITLVKSEVKSKAQLDTLRQVEELLHTMRAQRHDFSNELQVVYGLLEVQAYEDARDYLKKSVTEVAAAAELVKTDNVGVTALLYTKTGVAEARKIDLRIKVETSLQQLPLEVRDINLILGNLIDNAMEAVAELPATARTVEVAVRQDLEGYVVEVTNYGSSIPPAIAAQIFVPGFSTKGEGRGMGLYSIQKLVHKYHGDIRVTSDSKGTSFRVVIPDEQVDRQRARQANIFCGKCEKWLRKTATPQR</sequence>
<feature type="transmembrane region" description="Helical" evidence="7">
    <location>
        <begin position="200"/>
        <end position="223"/>
    </location>
</feature>
<dbReference type="EC" id="2.7.13.3" evidence="2"/>
<protein>
    <recommendedName>
        <fullName evidence="2">histidine kinase</fullName>
        <ecNumber evidence="2">2.7.13.3</ecNumber>
    </recommendedName>
</protein>
<evidence type="ECO:0000259" key="8">
    <source>
        <dbReference type="PROSITE" id="PS50109"/>
    </source>
</evidence>
<comment type="catalytic activity">
    <reaction evidence="1">
        <text>ATP + protein L-histidine = ADP + protein N-phospho-L-histidine.</text>
        <dbReference type="EC" id="2.7.13.3"/>
    </reaction>
</comment>
<dbReference type="InterPro" id="IPR016120">
    <property type="entry name" value="Sig_transdc_His_kin_SpoOB"/>
</dbReference>
<keyword evidence="6" id="KW-0902">Two-component regulatory system</keyword>
<dbReference type="PRINTS" id="PR00344">
    <property type="entry name" value="BCTRLSENSOR"/>
</dbReference>
<evidence type="ECO:0000313" key="9">
    <source>
        <dbReference type="EMBL" id="BBB93431.1"/>
    </source>
</evidence>
<dbReference type="PANTHER" id="PTHR40448">
    <property type="entry name" value="TWO-COMPONENT SENSOR HISTIDINE KINASE"/>
    <property type="match status" value="1"/>
</dbReference>
<evidence type="ECO:0000256" key="4">
    <source>
        <dbReference type="ARBA" id="ARBA00022679"/>
    </source>
</evidence>
<evidence type="ECO:0000256" key="1">
    <source>
        <dbReference type="ARBA" id="ARBA00000085"/>
    </source>
</evidence>
<feature type="transmembrane region" description="Helical" evidence="7">
    <location>
        <begin position="126"/>
        <end position="147"/>
    </location>
</feature>